<protein>
    <recommendedName>
        <fullName evidence="2">PB1-like domain-containing protein</fullName>
    </recommendedName>
</protein>
<dbReference type="AlphaFoldDB" id="A0AAV3QQ85"/>
<accession>A0AAV3QQ85</accession>
<sequence>MSYEGGMVEQFDYCDADTFELGSVDSWEFRVGLRHGDFSMHVYQDPEIEGFNGLRPLKSSRNVVQFVNLSTEHKFLDVYFVKSGNTDGLDDMEDFNDDAEFNLDDDNCDGYLNEGDVNERDYARIVDEEVQESDEDEEYEEEVLDIEDLIYGKKHDCFDVGDLGAAEPNLTAAFLEQVRVADVVHDHEGDSDANPNDATRADKPTANTQNILRKFDMSVIDGDSQTHRQGNKKKYKGPYDRHGVEFRERRLTGWEDSGSDEDSDDVLGDKVCDSDFDSGDDTLDSDVEGDTLKMSEEARQKKRYIHFNQNNIKNPKLFPELIFSSSSKFKEVMTWYALVRKKDIWFSFNEKHRFGARCKYPCEWSVWLSRDKKLNDTDLVIKTMSRKHKNCMSSKTRKLVKSTWLPDMSISVLQCAVDKKYGLMIRPNQARRTREAAWKSIQGDHIDQFDMVWDYIEELKRSRPGSIVFAEYEE</sequence>
<keyword evidence="4" id="KW-1185">Reference proteome</keyword>
<dbReference type="InterPro" id="IPR058594">
    <property type="entry name" value="PB1-like_dom_pln"/>
</dbReference>
<feature type="region of interest" description="Disordered" evidence="1">
    <location>
        <begin position="187"/>
        <end position="239"/>
    </location>
</feature>
<name>A0AAV3QQ85_LITER</name>
<dbReference type="PANTHER" id="PTHR31973:SF187">
    <property type="entry name" value="MUTATOR TRANSPOSASE MUDRA PROTEIN"/>
    <property type="match status" value="1"/>
</dbReference>
<evidence type="ECO:0000313" key="3">
    <source>
        <dbReference type="EMBL" id="GAA0166237.1"/>
    </source>
</evidence>
<reference evidence="3 4" key="1">
    <citation type="submission" date="2024-01" db="EMBL/GenBank/DDBJ databases">
        <title>The complete chloroplast genome sequence of Lithospermum erythrorhizon: insights into the phylogenetic relationship among Boraginaceae species and the maternal lineages of purple gromwells.</title>
        <authorList>
            <person name="Okada T."/>
            <person name="Watanabe K."/>
        </authorList>
    </citation>
    <scope>NUCLEOTIDE SEQUENCE [LARGE SCALE GENOMIC DNA]</scope>
</reference>
<dbReference type="EMBL" id="BAABME010022633">
    <property type="protein sequence ID" value="GAA0166237.1"/>
    <property type="molecule type" value="Genomic_DNA"/>
</dbReference>
<organism evidence="3 4">
    <name type="scientific">Lithospermum erythrorhizon</name>
    <name type="common">Purple gromwell</name>
    <name type="synonym">Lithospermum officinale var. erythrorhizon</name>
    <dbReference type="NCBI Taxonomy" id="34254"/>
    <lineage>
        <taxon>Eukaryota</taxon>
        <taxon>Viridiplantae</taxon>
        <taxon>Streptophyta</taxon>
        <taxon>Embryophyta</taxon>
        <taxon>Tracheophyta</taxon>
        <taxon>Spermatophyta</taxon>
        <taxon>Magnoliopsida</taxon>
        <taxon>eudicotyledons</taxon>
        <taxon>Gunneridae</taxon>
        <taxon>Pentapetalae</taxon>
        <taxon>asterids</taxon>
        <taxon>lamiids</taxon>
        <taxon>Boraginales</taxon>
        <taxon>Boraginaceae</taxon>
        <taxon>Boraginoideae</taxon>
        <taxon>Lithospermeae</taxon>
        <taxon>Lithospermum</taxon>
    </lineage>
</organism>
<proteinExistence type="predicted"/>
<feature type="domain" description="PB1-like" evidence="2">
    <location>
        <begin position="1"/>
        <end position="81"/>
    </location>
</feature>
<dbReference type="Proteomes" id="UP001454036">
    <property type="component" value="Unassembled WGS sequence"/>
</dbReference>
<dbReference type="PANTHER" id="PTHR31973">
    <property type="entry name" value="POLYPROTEIN, PUTATIVE-RELATED"/>
    <property type="match status" value="1"/>
</dbReference>
<evidence type="ECO:0000256" key="1">
    <source>
        <dbReference type="SAM" id="MobiDB-lite"/>
    </source>
</evidence>
<evidence type="ECO:0000313" key="4">
    <source>
        <dbReference type="Proteomes" id="UP001454036"/>
    </source>
</evidence>
<comment type="caution">
    <text evidence="3">The sequence shown here is derived from an EMBL/GenBank/DDBJ whole genome shotgun (WGS) entry which is preliminary data.</text>
</comment>
<gene>
    <name evidence="3" type="ORF">LIER_40150</name>
</gene>
<dbReference type="Pfam" id="PF26130">
    <property type="entry name" value="PB1-like"/>
    <property type="match status" value="1"/>
</dbReference>
<evidence type="ECO:0000259" key="2">
    <source>
        <dbReference type="Pfam" id="PF26130"/>
    </source>
</evidence>